<name>A0ABW3LN80_9BACI</name>
<accession>A0ABW3LN80</accession>
<feature type="domain" description="YtkA-like" evidence="2">
    <location>
        <begin position="34"/>
        <end position="113"/>
    </location>
</feature>
<proteinExistence type="predicted"/>
<keyword evidence="4" id="KW-1185">Reference proteome</keyword>
<dbReference type="EMBL" id="JBHTKJ010000035">
    <property type="protein sequence ID" value="MFD1039380.1"/>
    <property type="molecule type" value="Genomic_DNA"/>
</dbReference>
<evidence type="ECO:0000256" key="1">
    <source>
        <dbReference type="SAM" id="SignalP"/>
    </source>
</evidence>
<organism evidence="3 4">
    <name type="scientific">Virgibacillus byunsanensis</name>
    <dbReference type="NCBI Taxonomy" id="570945"/>
    <lineage>
        <taxon>Bacteria</taxon>
        <taxon>Bacillati</taxon>
        <taxon>Bacillota</taxon>
        <taxon>Bacilli</taxon>
        <taxon>Bacillales</taxon>
        <taxon>Bacillaceae</taxon>
        <taxon>Virgibacillus</taxon>
    </lineage>
</organism>
<dbReference type="InterPro" id="IPR032693">
    <property type="entry name" value="YtkA-like_dom"/>
</dbReference>
<feature type="chain" id="PRO_5046872755" evidence="1">
    <location>
        <begin position="19"/>
        <end position="256"/>
    </location>
</feature>
<feature type="signal peptide" evidence="1">
    <location>
        <begin position="1"/>
        <end position="18"/>
    </location>
</feature>
<dbReference type="RefSeq" id="WP_390363040.1">
    <property type="nucleotide sequence ID" value="NZ_JBHTKJ010000035.1"/>
</dbReference>
<feature type="domain" description="YtkA-like" evidence="2">
    <location>
        <begin position="167"/>
        <end position="234"/>
    </location>
</feature>
<protein>
    <submittedName>
        <fullName evidence="3">FixH family protein</fullName>
    </submittedName>
</protein>
<sequence>MRKSIWMLMFVLIIAVLAGCSNGTEKEKEQESEEVKSLGVEFKAPEKADVDETVELKAIVTYGDENVKDADEVKFEYWEKGNEEDSTMIETKNNQDGTYIAEVSFDHDGVYEMFAHTTAKDLHTMPKRSITIGEGVSAEEHHDEAGGHEHSEHTKGFGMHFMELGDVKVNQKIDLNVHLQMDNEPLKNANVRYEIFNNSNTEKHDWVETEESVSGEYTSSFTFEEVGTYTITIHVENDEGLHEHEEHKVEVNKGLH</sequence>
<comment type="caution">
    <text evidence="3">The sequence shown here is derived from an EMBL/GenBank/DDBJ whole genome shotgun (WGS) entry which is preliminary data.</text>
</comment>
<evidence type="ECO:0000313" key="3">
    <source>
        <dbReference type="EMBL" id="MFD1039380.1"/>
    </source>
</evidence>
<evidence type="ECO:0000313" key="4">
    <source>
        <dbReference type="Proteomes" id="UP001597040"/>
    </source>
</evidence>
<dbReference type="InterPro" id="IPR035986">
    <property type="entry name" value="PKD_dom_sf"/>
</dbReference>
<reference evidence="4" key="1">
    <citation type="journal article" date="2019" name="Int. J. Syst. Evol. Microbiol.">
        <title>The Global Catalogue of Microorganisms (GCM) 10K type strain sequencing project: providing services to taxonomists for standard genome sequencing and annotation.</title>
        <authorList>
            <consortium name="The Broad Institute Genomics Platform"/>
            <consortium name="The Broad Institute Genome Sequencing Center for Infectious Disease"/>
            <person name="Wu L."/>
            <person name="Ma J."/>
        </authorList>
    </citation>
    <scope>NUCLEOTIDE SEQUENCE [LARGE SCALE GENOMIC DNA]</scope>
    <source>
        <strain evidence="4">CCUG 56754</strain>
    </source>
</reference>
<evidence type="ECO:0000259" key="2">
    <source>
        <dbReference type="Pfam" id="PF13115"/>
    </source>
</evidence>
<dbReference type="PROSITE" id="PS51257">
    <property type="entry name" value="PROKAR_LIPOPROTEIN"/>
    <property type="match status" value="1"/>
</dbReference>
<gene>
    <name evidence="3" type="ORF">ACFQ3N_13395</name>
</gene>
<dbReference type="SUPFAM" id="SSF49299">
    <property type="entry name" value="PKD domain"/>
    <property type="match status" value="1"/>
</dbReference>
<dbReference type="Pfam" id="PF13115">
    <property type="entry name" value="YtkA"/>
    <property type="match status" value="2"/>
</dbReference>
<dbReference type="Proteomes" id="UP001597040">
    <property type="component" value="Unassembled WGS sequence"/>
</dbReference>
<keyword evidence="1" id="KW-0732">Signal</keyword>